<evidence type="ECO:0008006" key="3">
    <source>
        <dbReference type="Google" id="ProtNLM"/>
    </source>
</evidence>
<organism evidence="1 2">
    <name type="scientific">Hibiscus sabdariffa</name>
    <name type="common">roselle</name>
    <dbReference type="NCBI Taxonomy" id="183260"/>
    <lineage>
        <taxon>Eukaryota</taxon>
        <taxon>Viridiplantae</taxon>
        <taxon>Streptophyta</taxon>
        <taxon>Embryophyta</taxon>
        <taxon>Tracheophyta</taxon>
        <taxon>Spermatophyta</taxon>
        <taxon>Magnoliopsida</taxon>
        <taxon>eudicotyledons</taxon>
        <taxon>Gunneridae</taxon>
        <taxon>Pentapetalae</taxon>
        <taxon>rosids</taxon>
        <taxon>malvids</taxon>
        <taxon>Malvales</taxon>
        <taxon>Malvaceae</taxon>
        <taxon>Malvoideae</taxon>
        <taxon>Hibiscus</taxon>
    </lineage>
</organism>
<name>A0ABR2R9T5_9ROSI</name>
<evidence type="ECO:0000313" key="2">
    <source>
        <dbReference type="Proteomes" id="UP001396334"/>
    </source>
</evidence>
<reference evidence="1 2" key="1">
    <citation type="journal article" date="2024" name="G3 (Bethesda)">
        <title>Genome assembly of Hibiscus sabdariffa L. provides insights into metabolisms of medicinal natural products.</title>
        <authorList>
            <person name="Kim T."/>
        </authorList>
    </citation>
    <scope>NUCLEOTIDE SEQUENCE [LARGE SCALE GENOMIC DNA]</scope>
    <source>
        <strain evidence="1">TK-2024</strain>
        <tissue evidence="1">Old leaves</tissue>
    </source>
</reference>
<protein>
    <recommendedName>
        <fullName evidence="3">FHA domain-containing protein</fullName>
    </recommendedName>
</protein>
<dbReference type="Proteomes" id="UP001396334">
    <property type="component" value="Unassembled WGS sequence"/>
</dbReference>
<evidence type="ECO:0000313" key="1">
    <source>
        <dbReference type="EMBL" id="KAK9009690.1"/>
    </source>
</evidence>
<proteinExistence type="predicted"/>
<dbReference type="EMBL" id="JBBPBN010000024">
    <property type="protein sequence ID" value="KAK9009690.1"/>
    <property type="molecule type" value="Genomic_DNA"/>
</dbReference>
<gene>
    <name evidence="1" type="ORF">V6N11_036219</name>
</gene>
<keyword evidence="2" id="KW-1185">Reference proteome</keyword>
<comment type="caution">
    <text evidence="1">The sequence shown here is derived from an EMBL/GenBank/DDBJ whole genome shotgun (WGS) entry which is preliminary data.</text>
</comment>
<sequence length="86" mass="9581">MESCIVGAATNSAAGSDLWSPGRMISRAHALWRWRRRWRSPDIEHGSAISDLRSELLTATDRPSIEVLGKLLCMNQTSLIMKGNKD</sequence>
<accession>A0ABR2R9T5</accession>